<keyword evidence="2" id="KW-0808">Transferase</keyword>
<dbReference type="EC" id="2.1.1.-" evidence="2"/>
<dbReference type="Pfam" id="PF08242">
    <property type="entry name" value="Methyltransf_12"/>
    <property type="match status" value="1"/>
</dbReference>
<sequence length="248" mass="26806">MDRQTISRLAHAHHPIAAPIADESVAGLLARATGHTETGRALDLGCGEGGWLIRALAARPRWQAVGVDLDAAALTRAREVALALGVERRIGLHHLDAQEFKAVEPFDLVLNVGATHAFGGLLPTLAAAREHLAPGGLVMVGEGFWEREPGQAALDGLGAERDDFADLATTTDRVIADGWTPVYGYVSSIQEWDDYEFSWTGSLAAWALDHPDHPDAAAAREAADRHRAEWLHGYRGTLGFVTYLLRRD</sequence>
<dbReference type="InterPro" id="IPR029063">
    <property type="entry name" value="SAM-dependent_MTases_sf"/>
</dbReference>
<dbReference type="SUPFAM" id="SSF53335">
    <property type="entry name" value="S-adenosyl-L-methionine-dependent methyltransferases"/>
    <property type="match status" value="1"/>
</dbReference>
<dbReference type="Gene3D" id="3.40.50.150">
    <property type="entry name" value="Vaccinia Virus protein VP39"/>
    <property type="match status" value="1"/>
</dbReference>
<dbReference type="RefSeq" id="WP_313766641.1">
    <property type="nucleotide sequence ID" value="NZ_BAAAVH010000119.1"/>
</dbReference>
<dbReference type="InterPro" id="IPR013217">
    <property type="entry name" value="Methyltransf_12"/>
</dbReference>
<protein>
    <submittedName>
        <fullName evidence="2">SAM-dependent methyltransferase</fullName>
        <ecNumber evidence="2">2.1.1.-</ecNumber>
    </submittedName>
</protein>
<keyword evidence="2" id="KW-0489">Methyltransferase</keyword>
<dbReference type="Proteomes" id="UP001596067">
    <property type="component" value="Unassembled WGS sequence"/>
</dbReference>
<dbReference type="CDD" id="cd02440">
    <property type="entry name" value="AdoMet_MTases"/>
    <property type="match status" value="1"/>
</dbReference>
<proteinExistence type="predicted"/>
<comment type="caution">
    <text evidence="2">The sequence shown here is derived from an EMBL/GenBank/DDBJ whole genome shotgun (WGS) entry which is preliminary data.</text>
</comment>
<gene>
    <name evidence="2" type="ORF">ACFP0N_32185</name>
</gene>
<name>A0ABW1F678_9ACTN</name>
<dbReference type="PANTHER" id="PTHR43667">
    <property type="entry name" value="CYCLOPROPANE-FATTY-ACYL-PHOSPHOLIPID SYNTHASE"/>
    <property type="match status" value="1"/>
</dbReference>
<dbReference type="EMBL" id="JBHSOD010000061">
    <property type="protein sequence ID" value="MFC5889635.1"/>
    <property type="molecule type" value="Genomic_DNA"/>
</dbReference>
<feature type="domain" description="Methyltransferase type 12" evidence="1">
    <location>
        <begin position="42"/>
        <end position="137"/>
    </location>
</feature>
<reference evidence="3" key="1">
    <citation type="journal article" date="2019" name="Int. J. Syst. Evol. Microbiol.">
        <title>The Global Catalogue of Microorganisms (GCM) 10K type strain sequencing project: providing services to taxonomists for standard genome sequencing and annotation.</title>
        <authorList>
            <consortium name="The Broad Institute Genomics Platform"/>
            <consortium name="The Broad Institute Genome Sequencing Center for Infectious Disease"/>
            <person name="Wu L."/>
            <person name="Ma J."/>
        </authorList>
    </citation>
    <scope>NUCLEOTIDE SEQUENCE [LARGE SCALE GENOMIC DNA]</scope>
    <source>
        <strain evidence="3">CGMCC 4.1469</strain>
    </source>
</reference>
<organism evidence="2 3">
    <name type="scientific">Kitasatospora aburaviensis</name>
    <dbReference type="NCBI Taxonomy" id="67265"/>
    <lineage>
        <taxon>Bacteria</taxon>
        <taxon>Bacillati</taxon>
        <taxon>Actinomycetota</taxon>
        <taxon>Actinomycetes</taxon>
        <taxon>Kitasatosporales</taxon>
        <taxon>Streptomycetaceae</taxon>
        <taxon>Kitasatospora</taxon>
    </lineage>
</organism>
<keyword evidence="3" id="KW-1185">Reference proteome</keyword>
<accession>A0ABW1F678</accession>
<evidence type="ECO:0000313" key="3">
    <source>
        <dbReference type="Proteomes" id="UP001596067"/>
    </source>
</evidence>
<dbReference type="InterPro" id="IPR050723">
    <property type="entry name" value="CFA/CMAS"/>
</dbReference>
<evidence type="ECO:0000313" key="2">
    <source>
        <dbReference type="EMBL" id="MFC5889635.1"/>
    </source>
</evidence>
<evidence type="ECO:0000259" key="1">
    <source>
        <dbReference type="Pfam" id="PF08242"/>
    </source>
</evidence>
<dbReference type="GO" id="GO:0032259">
    <property type="term" value="P:methylation"/>
    <property type="evidence" value="ECO:0007669"/>
    <property type="project" value="UniProtKB-KW"/>
</dbReference>
<dbReference type="PANTHER" id="PTHR43667:SF2">
    <property type="entry name" value="FATTY ACID C-METHYL TRANSFERASE"/>
    <property type="match status" value="1"/>
</dbReference>
<dbReference type="GO" id="GO:0008168">
    <property type="term" value="F:methyltransferase activity"/>
    <property type="evidence" value="ECO:0007669"/>
    <property type="project" value="UniProtKB-KW"/>
</dbReference>